<comment type="cofactor">
    <cofactor evidence="1">
        <name>Zn(2+)</name>
        <dbReference type="ChEBI" id="CHEBI:29105"/>
    </cofactor>
</comment>
<comment type="caution">
    <text evidence="13">The sequence shown here is derived from an EMBL/GenBank/DDBJ whole genome shotgun (WGS) entry which is preliminary data.</text>
</comment>
<dbReference type="PANTHER" id="PTHR43221:SF2">
    <property type="entry name" value="PROTEASE HTPX HOMOLOG"/>
    <property type="match status" value="1"/>
</dbReference>
<evidence type="ECO:0000256" key="4">
    <source>
        <dbReference type="ARBA" id="ARBA00022692"/>
    </source>
</evidence>
<feature type="domain" description="Peptidase M48" evidence="12">
    <location>
        <begin position="147"/>
        <end position="360"/>
    </location>
</feature>
<keyword evidence="6" id="KW-0378">Hydrolase</keyword>
<keyword evidence="7" id="KW-0862">Zinc</keyword>
<dbReference type="PANTHER" id="PTHR43221">
    <property type="entry name" value="PROTEASE HTPX"/>
    <property type="match status" value="1"/>
</dbReference>
<keyword evidence="4 11" id="KW-0812">Transmembrane</keyword>
<dbReference type="RefSeq" id="WP_184184467.1">
    <property type="nucleotide sequence ID" value="NZ_JACHLE010000001.1"/>
</dbReference>
<evidence type="ECO:0000259" key="12">
    <source>
        <dbReference type="Pfam" id="PF01435"/>
    </source>
</evidence>
<feature type="transmembrane region" description="Helical" evidence="11">
    <location>
        <begin position="60"/>
        <end position="82"/>
    </location>
</feature>
<keyword evidence="8 11" id="KW-1133">Transmembrane helix</keyword>
<evidence type="ECO:0000313" key="14">
    <source>
        <dbReference type="Proteomes" id="UP000592180"/>
    </source>
</evidence>
<protein>
    <submittedName>
        <fullName evidence="13">Zn-dependent protease with chaperone function</fullName>
    </submittedName>
</protein>
<dbReference type="GO" id="GO:0004222">
    <property type="term" value="F:metalloendopeptidase activity"/>
    <property type="evidence" value="ECO:0007669"/>
    <property type="project" value="InterPro"/>
</dbReference>
<evidence type="ECO:0000256" key="11">
    <source>
        <dbReference type="SAM" id="Phobius"/>
    </source>
</evidence>
<keyword evidence="5" id="KW-0479">Metal-binding</keyword>
<keyword evidence="9" id="KW-0482">Metalloprotease</keyword>
<keyword evidence="3 13" id="KW-0645">Protease</keyword>
<feature type="transmembrane region" description="Helical" evidence="11">
    <location>
        <begin position="214"/>
        <end position="234"/>
    </location>
</feature>
<dbReference type="InterPro" id="IPR001915">
    <property type="entry name" value="Peptidase_M48"/>
</dbReference>
<gene>
    <name evidence="13" type="ORF">HNP38_000686</name>
</gene>
<dbReference type="Gene3D" id="3.30.2010.10">
    <property type="entry name" value="Metalloproteases ('zincins'), catalytic domain"/>
    <property type="match status" value="1"/>
</dbReference>
<evidence type="ECO:0000256" key="9">
    <source>
        <dbReference type="ARBA" id="ARBA00023049"/>
    </source>
</evidence>
<evidence type="ECO:0000256" key="10">
    <source>
        <dbReference type="ARBA" id="ARBA00023136"/>
    </source>
</evidence>
<dbReference type="CDD" id="cd07328">
    <property type="entry name" value="M48_Ste24p_like"/>
    <property type="match status" value="1"/>
</dbReference>
<dbReference type="Proteomes" id="UP000592180">
    <property type="component" value="Unassembled WGS sequence"/>
</dbReference>
<keyword evidence="2" id="KW-1003">Cell membrane</keyword>
<feature type="transmembrane region" description="Helical" evidence="11">
    <location>
        <begin position="20"/>
        <end position="48"/>
    </location>
</feature>
<organism evidence="13 14">
    <name type="scientific">Chryseobacterium defluvii</name>
    <dbReference type="NCBI Taxonomy" id="160396"/>
    <lineage>
        <taxon>Bacteria</taxon>
        <taxon>Pseudomonadati</taxon>
        <taxon>Bacteroidota</taxon>
        <taxon>Flavobacteriia</taxon>
        <taxon>Flavobacteriales</taxon>
        <taxon>Weeksellaceae</taxon>
        <taxon>Chryseobacterium group</taxon>
        <taxon>Chryseobacterium</taxon>
    </lineage>
</organism>
<evidence type="ECO:0000256" key="3">
    <source>
        <dbReference type="ARBA" id="ARBA00022670"/>
    </source>
</evidence>
<evidence type="ECO:0000313" key="13">
    <source>
        <dbReference type="EMBL" id="MBB4805414.1"/>
    </source>
</evidence>
<evidence type="ECO:0000256" key="1">
    <source>
        <dbReference type="ARBA" id="ARBA00001947"/>
    </source>
</evidence>
<dbReference type="GO" id="GO:0046872">
    <property type="term" value="F:metal ion binding"/>
    <property type="evidence" value="ECO:0007669"/>
    <property type="project" value="UniProtKB-KW"/>
</dbReference>
<evidence type="ECO:0000256" key="8">
    <source>
        <dbReference type="ARBA" id="ARBA00022989"/>
    </source>
</evidence>
<dbReference type="InterPro" id="IPR050083">
    <property type="entry name" value="HtpX_protease"/>
</dbReference>
<evidence type="ECO:0000256" key="5">
    <source>
        <dbReference type="ARBA" id="ARBA00022723"/>
    </source>
</evidence>
<evidence type="ECO:0000256" key="6">
    <source>
        <dbReference type="ARBA" id="ARBA00022801"/>
    </source>
</evidence>
<sequence length="682" mass="79122">MNNLPKISSVYKSKLASAIVSVLIFFTLYFVLILISLLLIFLLGYGAVKILAFDINTFTIIAAIGLFSIGLFVFYFLIRFIFSNPHYDKSHLIEITRNHQPELFAVIDGIVLETNVQAPKKVFLSPDVNASVSYDSIFWSMFLPAKKNLTIGIGLINSTSVGELKTILAHEFGHFSQKSMKVGGYVNQAEKIIFETVYNNKNYEAFILEGSGYAAFKFFGLISIGFISVFQFILKSVSNFLFKNHASLQREMEYHADAISTYITNPKEQVSCLLRLELSQSALDNSLLFYTNSEQKYLPENLYENQSSLMKIISEKNNHSYENGLPKVDAEDIKRYNKTKIEIEDQWASHPDIDKRIEKIWKNNTKNCLENNDLAKNIVHGFDNICKILTNKYLTLYHIKNVGKVIDDKEFVSLYLEKYPYQTMNTHFNGYYERHHPVLENIDAIINTTDQHIKADGFFSDKNVSLVHEKIGIENDLNTLNYLIANPKVIKTFKYNGALYKTKDSENLIPELSQNLENVKAILAENDRQIFLYFYSNADTQNKTVLADKYRKFAIIDREYDEFHGSINEFIKHIQFMTTQLPFDQIRKYRAVLLNQEKPFKKKLNEFLEISSYKDLLTEQHQNVLKQFIDSEYIYFNNDHYIQKEVNAVFTLVNEYQTILNKIYLDFKEELLNFQAGLKKVP</sequence>
<name>A0A840KC98_9FLAO</name>
<dbReference type="GO" id="GO:0006508">
    <property type="term" value="P:proteolysis"/>
    <property type="evidence" value="ECO:0007669"/>
    <property type="project" value="UniProtKB-KW"/>
</dbReference>
<dbReference type="AlphaFoldDB" id="A0A840KC98"/>
<keyword evidence="10 11" id="KW-0472">Membrane</keyword>
<evidence type="ECO:0000256" key="2">
    <source>
        <dbReference type="ARBA" id="ARBA00022475"/>
    </source>
</evidence>
<proteinExistence type="predicted"/>
<dbReference type="Pfam" id="PF01435">
    <property type="entry name" value="Peptidase_M48"/>
    <property type="match status" value="1"/>
</dbReference>
<accession>A0A840KC98</accession>
<dbReference type="EMBL" id="JACHLE010000001">
    <property type="protein sequence ID" value="MBB4805414.1"/>
    <property type="molecule type" value="Genomic_DNA"/>
</dbReference>
<keyword evidence="14" id="KW-1185">Reference proteome</keyword>
<evidence type="ECO:0000256" key="7">
    <source>
        <dbReference type="ARBA" id="ARBA00022833"/>
    </source>
</evidence>
<reference evidence="13 14" key="1">
    <citation type="submission" date="2020-08" db="EMBL/GenBank/DDBJ databases">
        <title>Functional genomics of gut bacteria from endangered species of beetles.</title>
        <authorList>
            <person name="Carlos-Shanley C."/>
        </authorList>
    </citation>
    <scope>NUCLEOTIDE SEQUENCE [LARGE SCALE GENOMIC DNA]</scope>
    <source>
        <strain evidence="13 14">S00151</strain>
    </source>
</reference>